<evidence type="ECO:0000313" key="3">
    <source>
        <dbReference type="EMBL" id="QDV07600.1"/>
    </source>
</evidence>
<dbReference type="EMBL" id="CP036434">
    <property type="protein sequence ID" value="QDV07600.1"/>
    <property type="molecule type" value="Genomic_DNA"/>
</dbReference>
<dbReference type="Pfam" id="PF14238">
    <property type="entry name" value="DUF4340"/>
    <property type="match status" value="1"/>
</dbReference>
<dbReference type="Proteomes" id="UP000320390">
    <property type="component" value="Chromosome"/>
</dbReference>
<evidence type="ECO:0000256" key="1">
    <source>
        <dbReference type="SAM" id="MobiDB-lite"/>
    </source>
</evidence>
<feature type="compositionally biased region" description="Acidic residues" evidence="1">
    <location>
        <begin position="336"/>
        <end position="357"/>
    </location>
</feature>
<protein>
    <recommendedName>
        <fullName evidence="2">DUF4340 domain-containing protein</fullName>
    </recommendedName>
</protein>
<accession>A0A518EU36</accession>
<feature type="region of interest" description="Disordered" evidence="1">
    <location>
        <begin position="408"/>
        <end position="431"/>
    </location>
</feature>
<feature type="domain" description="DUF4340" evidence="2">
    <location>
        <begin position="72"/>
        <end position="264"/>
    </location>
</feature>
<dbReference type="AlphaFoldDB" id="A0A518EU36"/>
<feature type="compositionally biased region" description="Basic and acidic residues" evidence="1">
    <location>
        <begin position="358"/>
        <end position="374"/>
    </location>
</feature>
<gene>
    <name evidence="3" type="ORF">Poly30_31270</name>
</gene>
<dbReference type="OrthoDB" id="241105at2"/>
<organism evidence="3 4">
    <name type="scientific">Saltatorellus ferox</name>
    <dbReference type="NCBI Taxonomy" id="2528018"/>
    <lineage>
        <taxon>Bacteria</taxon>
        <taxon>Pseudomonadati</taxon>
        <taxon>Planctomycetota</taxon>
        <taxon>Planctomycetia</taxon>
        <taxon>Planctomycetia incertae sedis</taxon>
        <taxon>Saltatorellus</taxon>
    </lineage>
</organism>
<keyword evidence="4" id="KW-1185">Reference proteome</keyword>
<dbReference type="InterPro" id="IPR025641">
    <property type="entry name" value="DUF4340"/>
</dbReference>
<reference evidence="3 4" key="1">
    <citation type="submission" date="2019-02" db="EMBL/GenBank/DDBJ databases">
        <title>Deep-cultivation of Planctomycetes and their phenomic and genomic characterization uncovers novel biology.</title>
        <authorList>
            <person name="Wiegand S."/>
            <person name="Jogler M."/>
            <person name="Boedeker C."/>
            <person name="Pinto D."/>
            <person name="Vollmers J."/>
            <person name="Rivas-Marin E."/>
            <person name="Kohn T."/>
            <person name="Peeters S.H."/>
            <person name="Heuer A."/>
            <person name="Rast P."/>
            <person name="Oberbeckmann S."/>
            <person name="Bunk B."/>
            <person name="Jeske O."/>
            <person name="Meyerdierks A."/>
            <person name="Storesund J.E."/>
            <person name="Kallscheuer N."/>
            <person name="Luecker S."/>
            <person name="Lage O.M."/>
            <person name="Pohl T."/>
            <person name="Merkel B.J."/>
            <person name="Hornburger P."/>
            <person name="Mueller R.-W."/>
            <person name="Bruemmer F."/>
            <person name="Labrenz M."/>
            <person name="Spormann A.M."/>
            <person name="Op den Camp H."/>
            <person name="Overmann J."/>
            <person name="Amann R."/>
            <person name="Jetten M.S.M."/>
            <person name="Mascher T."/>
            <person name="Medema M.H."/>
            <person name="Devos D.P."/>
            <person name="Kaster A.-K."/>
            <person name="Ovreas L."/>
            <person name="Rohde M."/>
            <person name="Galperin M.Y."/>
            <person name="Jogler C."/>
        </authorList>
    </citation>
    <scope>NUCLEOTIDE SEQUENCE [LARGE SCALE GENOMIC DNA]</scope>
    <source>
        <strain evidence="3 4">Poly30</strain>
    </source>
</reference>
<name>A0A518EU36_9BACT</name>
<evidence type="ECO:0000313" key="4">
    <source>
        <dbReference type="Proteomes" id="UP000320390"/>
    </source>
</evidence>
<dbReference type="RefSeq" id="WP_145198770.1">
    <property type="nucleotide sequence ID" value="NZ_CP036434.1"/>
</dbReference>
<feature type="region of interest" description="Disordered" evidence="1">
    <location>
        <begin position="327"/>
        <end position="378"/>
    </location>
</feature>
<sequence>MKQSTIKFLAGATVVVAVGAFAASKLRSRETAATMADEPVLPVLQDRVNDVTSVLIESKDGSLTLERGSEGWMLAEKNGYEANATKVRELILALREARVVEEKTANKERFDRLGLDDITVADSTSKRVTLKDDKGETIAALLIGDQRFAKGGAAPAANPNVQPGQQYYLHPAGDGPALLATGELRIDARPVGWIEQQFLDIGRDRIQAARVIHPDGTTVEAARAEMSDAEMQPLGVPEGMQAKKLNGTRPFLDALARLRFDDVKKEDQVDWEASEITTAEFFTEHGLMAKVETVEIPNEDAKLDEEGNPLPGQSKVWARFEFQMADEASKPSMPEQEADPNPEEPEGDATSTEEDAPEPEKEGPTAAEQAKELAKLQAKTKGWAYALPSWKSSAFRLKPDALFEEIPVPELPDALKPAAEDPTTILDDKND</sequence>
<proteinExistence type="predicted"/>
<evidence type="ECO:0000259" key="2">
    <source>
        <dbReference type="Pfam" id="PF14238"/>
    </source>
</evidence>